<evidence type="ECO:0000313" key="6">
    <source>
        <dbReference type="Proteomes" id="UP001164748"/>
    </source>
</evidence>
<proteinExistence type="inferred from homology"/>
<organism evidence="5 6">
    <name type="scientific">Salinivibrio kushneri</name>
    <dbReference type="NCBI Taxonomy" id="1908198"/>
    <lineage>
        <taxon>Bacteria</taxon>
        <taxon>Pseudomonadati</taxon>
        <taxon>Pseudomonadota</taxon>
        <taxon>Gammaproteobacteria</taxon>
        <taxon>Vibrionales</taxon>
        <taxon>Vibrionaceae</taxon>
        <taxon>Salinivibrio</taxon>
    </lineage>
</organism>
<accession>A0AA47KN68</accession>
<feature type="domain" description="Multidrug resistance protein MdtA-like barrel-sandwich hybrid" evidence="4">
    <location>
        <begin position="66"/>
        <end position="206"/>
    </location>
</feature>
<sequence>MAIITKQTIKLVFYSGLLLSVIGLLSGCKPKNEAPVPSPRTVEVIPIKLGDQLNQYSSGRLQAAEQADLSFEISGKIRTLDLALGQRVKKGQKVARLDAQAHELNVEMEKSNLQAAQTEFNDASRQYQRLAALFAQKLISASAVDEAEARLERATAQVSRHQASLAKAQHQLAKTFLYAPFSGLITKQQVEQSEVVMAGQPIAALVNPQSQVEVKAWVPSRIHDQLSMGDTATVSLSLIEQSVRAKVTQIGIEANQLGLFPVIAQLIKPPASFLPGMSVSVKWQLPNIHSRPVVPLTAIELIDKHRARVFVVEPAYANRTRLKARIIKVGALRETEVEVVSGLAGDEWIVAKGVNLLREHQEVYTSGAHLARYNH</sequence>
<dbReference type="RefSeq" id="WP_269579948.1">
    <property type="nucleotide sequence ID" value="NZ_CP114588.1"/>
</dbReference>
<dbReference type="InterPro" id="IPR058625">
    <property type="entry name" value="MdtA-like_BSH"/>
</dbReference>
<evidence type="ECO:0000313" key="5">
    <source>
        <dbReference type="EMBL" id="WBA09863.1"/>
    </source>
</evidence>
<dbReference type="Proteomes" id="UP001164748">
    <property type="component" value="Chromosome"/>
</dbReference>
<dbReference type="PROSITE" id="PS51257">
    <property type="entry name" value="PROKAR_LIPOPROTEIN"/>
    <property type="match status" value="1"/>
</dbReference>
<reference evidence="5" key="1">
    <citation type="submission" date="2022-09" db="EMBL/GenBank/DDBJ databases">
        <authorList>
            <person name="Li Z.-J."/>
        </authorList>
    </citation>
    <scope>NUCLEOTIDE SEQUENCE</scope>
    <source>
        <strain evidence="5">TGB11</strain>
    </source>
</reference>
<dbReference type="SUPFAM" id="SSF111369">
    <property type="entry name" value="HlyD-like secretion proteins"/>
    <property type="match status" value="1"/>
</dbReference>
<feature type="coiled-coil region" evidence="2">
    <location>
        <begin position="94"/>
        <end position="171"/>
    </location>
</feature>
<keyword evidence="2" id="KW-0175">Coiled coil</keyword>
<dbReference type="Pfam" id="PF25917">
    <property type="entry name" value="BSH_RND"/>
    <property type="match status" value="1"/>
</dbReference>
<name>A0AA47KN68_9GAMM</name>
<dbReference type="EMBL" id="CP114588">
    <property type="protein sequence ID" value="WBA09863.1"/>
    <property type="molecule type" value="Genomic_DNA"/>
</dbReference>
<protein>
    <submittedName>
        <fullName evidence="5">Efflux RND transporter periplasmic adaptor subunit</fullName>
    </submittedName>
</protein>
<dbReference type="Gene3D" id="2.40.30.170">
    <property type="match status" value="1"/>
</dbReference>
<dbReference type="GO" id="GO:1990281">
    <property type="term" value="C:efflux pump complex"/>
    <property type="evidence" value="ECO:0007669"/>
    <property type="project" value="TreeGrafter"/>
</dbReference>
<dbReference type="Gene3D" id="2.40.420.20">
    <property type="match status" value="1"/>
</dbReference>
<dbReference type="AlphaFoldDB" id="A0AA47KN68"/>
<evidence type="ECO:0000256" key="2">
    <source>
        <dbReference type="SAM" id="Coils"/>
    </source>
</evidence>
<dbReference type="NCBIfam" id="TIGR01730">
    <property type="entry name" value="RND_mfp"/>
    <property type="match status" value="1"/>
</dbReference>
<dbReference type="InterPro" id="IPR006143">
    <property type="entry name" value="RND_pump_MFP"/>
</dbReference>
<dbReference type="Gene3D" id="1.10.287.470">
    <property type="entry name" value="Helix hairpin bin"/>
    <property type="match status" value="1"/>
</dbReference>
<evidence type="ECO:0000259" key="4">
    <source>
        <dbReference type="Pfam" id="PF25917"/>
    </source>
</evidence>
<dbReference type="PANTHER" id="PTHR30469">
    <property type="entry name" value="MULTIDRUG RESISTANCE PROTEIN MDTA"/>
    <property type="match status" value="1"/>
</dbReference>
<feature type="domain" description="Multidrug resistance protein MdtA-like alpha-helical hairpin" evidence="3">
    <location>
        <begin position="110"/>
        <end position="174"/>
    </location>
</feature>
<dbReference type="Gene3D" id="2.40.50.100">
    <property type="match status" value="1"/>
</dbReference>
<dbReference type="InterPro" id="IPR058624">
    <property type="entry name" value="MdtA-like_HH"/>
</dbReference>
<dbReference type="Pfam" id="PF25876">
    <property type="entry name" value="HH_MFP_RND"/>
    <property type="match status" value="1"/>
</dbReference>
<comment type="similarity">
    <text evidence="1">Belongs to the membrane fusion protein (MFP) (TC 8.A.1) family.</text>
</comment>
<evidence type="ECO:0000259" key="3">
    <source>
        <dbReference type="Pfam" id="PF25876"/>
    </source>
</evidence>
<evidence type="ECO:0000256" key="1">
    <source>
        <dbReference type="ARBA" id="ARBA00009477"/>
    </source>
</evidence>
<gene>
    <name evidence="5" type="ORF">N8M53_06625</name>
</gene>
<dbReference type="GO" id="GO:0015562">
    <property type="term" value="F:efflux transmembrane transporter activity"/>
    <property type="evidence" value="ECO:0007669"/>
    <property type="project" value="TreeGrafter"/>
</dbReference>